<reference evidence="4" key="1">
    <citation type="submission" date="2016-02" db="EMBL/GenBank/DDBJ databases">
        <title>Draft genome sequence of Microdochium bolleyi, a fungal endophyte of beachgrass.</title>
        <authorList>
            <consortium name="DOE Joint Genome Institute"/>
            <person name="David A.S."/>
            <person name="May G."/>
            <person name="Haridas S."/>
            <person name="Lim J."/>
            <person name="Wang M."/>
            <person name="Labutti K."/>
            <person name="Lipzen A."/>
            <person name="Barry K."/>
            <person name="Grigoriev I.V."/>
        </authorList>
    </citation>
    <scope>NUCLEOTIDE SEQUENCE [LARGE SCALE GENOMIC DNA]</scope>
    <source>
        <strain evidence="4">J235TASD1</strain>
    </source>
</reference>
<evidence type="ECO:0000313" key="3">
    <source>
        <dbReference type="EMBL" id="KXJ91731.1"/>
    </source>
</evidence>
<organism evidence="3 4">
    <name type="scientific">Microdochium bolleyi</name>
    <dbReference type="NCBI Taxonomy" id="196109"/>
    <lineage>
        <taxon>Eukaryota</taxon>
        <taxon>Fungi</taxon>
        <taxon>Dikarya</taxon>
        <taxon>Ascomycota</taxon>
        <taxon>Pezizomycotina</taxon>
        <taxon>Sordariomycetes</taxon>
        <taxon>Xylariomycetidae</taxon>
        <taxon>Xylariales</taxon>
        <taxon>Microdochiaceae</taxon>
        <taxon>Microdochium</taxon>
    </lineage>
</organism>
<protein>
    <submittedName>
        <fullName evidence="3">Aldo/keto reductase</fullName>
    </submittedName>
</protein>
<dbReference type="InterPro" id="IPR050791">
    <property type="entry name" value="Aldo-Keto_reductase"/>
</dbReference>
<dbReference type="EMBL" id="KQ964249">
    <property type="protein sequence ID" value="KXJ91731.1"/>
    <property type="molecule type" value="Genomic_DNA"/>
</dbReference>
<dbReference type="SUPFAM" id="SSF51430">
    <property type="entry name" value="NAD(P)-linked oxidoreductase"/>
    <property type="match status" value="1"/>
</dbReference>
<dbReference type="OrthoDB" id="37537at2759"/>
<keyword evidence="1" id="KW-0560">Oxidoreductase</keyword>
<dbReference type="Gene3D" id="3.20.20.100">
    <property type="entry name" value="NADP-dependent oxidoreductase domain"/>
    <property type="match status" value="1"/>
</dbReference>
<evidence type="ECO:0000256" key="1">
    <source>
        <dbReference type="ARBA" id="ARBA00023002"/>
    </source>
</evidence>
<gene>
    <name evidence="3" type="ORF">Micbo1qcDRAFT_233143</name>
</gene>
<dbReference type="InParanoid" id="A0A136J3E8"/>
<dbReference type="PANTHER" id="PTHR43625">
    <property type="entry name" value="AFLATOXIN B1 ALDEHYDE REDUCTASE"/>
    <property type="match status" value="1"/>
</dbReference>
<dbReference type="Proteomes" id="UP000070501">
    <property type="component" value="Unassembled WGS sequence"/>
</dbReference>
<dbReference type="GO" id="GO:0005737">
    <property type="term" value="C:cytoplasm"/>
    <property type="evidence" value="ECO:0007669"/>
    <property type="project" value="TreeGrafter"/>
</dbReference>
<dbReference type="InterPro" id="IPR036812">
    <property type="entry name" value="NAD(P)_OxRdtase_dom_sf"/>
</dbReference>
<dbReference type="PANTHER" id="PTHR43625:SF78">
    <property type="entry name" value="PYRIDOXAL REDUCTASE-RELATED"/>
    <property type="match status" value="1"/>
</dbReference>
<accession>A0A136J3E8</accession>
<dbReference type="InterPro" id="IPR023210">
    <property type="entry name" value="NADP_OxRdtase_dom"/>
</dbReference>
<sequence>MPSLNGQQVGDTGFGLMGLTWRATPPPKEQSFAAMRAALESGMNFWNGGDLYGTPEYNSMTLLSAYFTQYPEDAGKVVLSIKGGVEHAADPASVRRGLDRIIGEMKGTKKVDIFEFARRDQNVPMEESFRIVQDEYIKTGKVGGISLSEVRLETIKEAVKHIKVVAVEVELSLFSTEILTNGIAAICAEHDIPIVAYSPIGRGLLTGQIKSLDDIPKDSMLRAYPRFQPDTFPINMELVKEVEKIASSKGCTAAQLAISWVRTLSGRKGADGKTLPTIIPIPGATTAERVRENGKHFELTDEEMTQIDGILAKFPVVGERYPDFVPTNT</sequence>
<feature type="domain" description="NADP-dependent oxidoreductase" evidence="2">
    <location>
        <begin position="13"/>
        <end position="311"/>
    </location>
</feature>
<dbReference type="CDD" id="cd19077">
    <property type="entry name" value="AKR_AKR8A1-2"/>
    <property type="match status" value="1"/>
</dbReference>
<name>A0A136J3E8_9PEZI</name>
<evidence type="ECO:0000313" key="4">
    <source>
        <dbReference type="Proteomes" id="UP000070501"/>
    </source>
</evidence>
<proteinExistence type="predicted"/>
<dbReference type="Pfam" id="PF00248">
    <property type="entry name" value="Aldo_ket_red"/>
    <property type="match status" value="1"/>
</dbReference>
<dbReference type="STRING" id="196109.A0A136J3E8"/>
<dbReference type="GO" id="GO:0016491">
    <property type="term" value="F:oxidoreductase activity"/>
    <property type="evidence" value="ECO:0007669"/>
    <property type="project" value="UniProtKB-KW"/>
</dbReference>
<dbReference type="AlphaFoldDB" id="A0A136J3E8"/>
<dbReference type="FunCoup" id="A0A136J3E8">
    <property type="interactions" value="35"/>
</dbReference>
<keyword evidence="4" id="KW-1185">Reference proteome</keyword>
<evidence type="ECO:0000259" key="2">
    <source>
        <dbReference type="Pfam" id="PF00248"/>
    </source>
</evidence>